<accession>A0ABP9F8E3</accession>
<dbReference type="EMBL" id="BAABHQ010000030">
    <property type="protein sequence ID" value="GAA4896485.1"/>
    <property type="molecule type" value="Genomic_DNA"/>
</dbReference>
<keyword evidence="1" id="KW-0812">Transmembrane</keyword>
<feature type="transmembrane region" description="Helical" evidence="1">
    <location>
        <begin position="47"/>
        <end position="64"/>
    </location>
</feature>
<feature type="transmembrane region" description="Helical" evidence="1">
    <location>
        <begin position="301"/>
        <end position="319"/>
    </location>
</feature>
<feature type="transmembrane region" description="Helical" evidence="1">
    <location>
        <begin position="340"/>
        <end position="359"/>
    </location>
</feature>
<feature type="transmembrane region" description="Helical" evidence="1">
    <location>
        <begin position="167"/>
        <end position="192"/>
    </location>
</feature>
<comment type="caution">
    <text evidence="2">The sequence shown here is derived from an EMBL/GenBank/DDBJ whole genome shotgun (WGS) entry which is preliminary data.</text>
</comment>
<feature type="transmembrane region" description="Helical" evidence="1">
    <location>
        <begin position="94"/>
        <end position="113"/>
    </location>
</feature>
<reference evidence="3" key="1">
    <citation type="journal article" date="2019" name="Int. J. Syst. Evol. Microbiol.">
        <title>The Global Catalogue of Microorganisms (GCM) 10K type strain sequencing project: providing services to taxonomists for standard genome sequencing and annotation.</title>
        <authorList>
            <consortium name="The Broad Institute Genomics Platform"/>
            <consortium name="The Broad Institute Genome Sequencing Center for Infectious Disease"/>
            <person name="Wu L."/>
            <person name="Ma J."/>
        </authorList>
    </citation>
    <scope>NUCLEOTIDE SEQUENCE [LARGE SCALE GENOMIC DNA]</scope>
    <source>
        <strain evidence="3">JCM 17983</strain>
    </source>
</reference>
<name>A0ABP9F8E3_9PSEU</name>
<proteinExistence type="predicted"/>
<evidence type="ECO:0000256" key="1">
    <source>
        <dbReference type="SAM" id="Phobius"/>
    </source>
</evidence>
<keyword evidence="1" id="KW-0472">Membrane</keyword>
<evidence type="ECO:0008006" key="4">
    <source>
        <dbReference type="Google" id="ProtNLM"/>
    </source>
</evidence>
<keyword evidence="3" id="KW-1185">Reference proteome</keyword>
<sequence>MTQTQLVRLTAIAQPEPEYKPYRSSAFTVFAVALAVGAIVHEWNSTWTPWVAVPVTVAALAVLVKPSSTVRFMVLTAALVAECVRQMPDPVNHQILLGLLGVTLGLWWLGLLATRPRVALDPGLLYDRIAPFLRLAFILMWVLAALAKVNAGFLDTASTCAVWIVESIPLVTVPAMVVPAVIAGTLAMELSLPILLAFHRTRPYAVMVALPFHALSALAGHSWFSGLAWAFYALFLPPVVLARGLAVGRTVLPAWLRRGLDGALARPWTTVVVGGLAYVVGHDVVVPALGPWDGGARHWGAVVVCLTWMGFTSVVLWWLRHLWFPGVRRPRATLRVGHPVLVLGLVALVLNGASPYLGLKTEAAFTMFSNIRTEPGHWNPLLVPESVRVVGWLEGGDVRFTGTDDPVLAAEIADDESGSIVLMGARRLVSEHPEATVSYTLDGVPRVAAPVAADPVLGRPLSLLEEWFGATRPYTEGGTCQH</sequence>
<evidence type="ECO:0000313" key="3">
    <source>
        <dbReference type="Proteomes" id="UP001500457"/>
    </source>
</evidence>
<feature type="transmembrane region" description="Helical" evidence="1">
    <location>
        <begin position="264"/>
        <end position="281"/>
    </location>
</feature>
<dbReference type="RefSeq" id="WP_274235202.1">
    <property type="nucleotide sequence ID" value="NZ_BAABHQ010000030.1"/>
</dbReference>
<protein>
    <recommendedName>
        <fullName evidence="4">Vitamin K-dependent gamma-carboxylase-like protein</fullName>
    </recommendedName>
</protein>
<feature type="transmembrane region" description="Helical" evidence="1">
    <location>
        <begin position="230"/>
        <end position="252"/>
    </location>
</feature>
<dbReference type="Proteomes" id="UP001500457">
    <property type="component" value="Unassembled WGS sequence"/>
</dbReference>
<feature type="transmembrane region" description="Helical" evidence="1">
    <location>
        <begin position="125"/>
        <end position="147"/>
    </location>
</feature>
<gene>
    <name evidence="2" type="ORF">GCM10023203_58690</name>
</gene>
<feature type="transmembrane region" description="Helical" evidence="1">
    <location>
        <begin position="21"/>
        <end position="41"/>
    </location>
</feature>
<evidence type="ECO:0000313" key="2">
    <source>
        <dbReference type="EMBL" id="GAA4896485.1"/>
    </source>
</evidence>
<keyword evidence="1" id="KW-1133">Transmembrane helix</keyword>
<organism evidence="2 3">
    <name type="scientific">Actinomycetospora straminea</name>
    <dbReference type="NCBI Taxonomy" id="663607"/>
    <lineage>
        <taxon>Bacteria</taxon>
        <taxon>Bacillati</taxon>
        <taxon>Actinomycetota</taxon>
        <taxon>Actinomycetes</taxon>
        <taxon>Pseudonocardiales</taxon>
        <taxon>Pseudonocardiaceae</taxon>
        <taxon>Actinomycetospora</taxon>
    </lineage>
</organism>